<dbReference type="Pfam" id="PF06723">
    <property type="entry name" value="MreB_Mbl"/>
    <property type="match status" value="1"/>
</dbReference>
<dbReference type="SMART" id="SM00268">
    <property type="entry name" value="ACTIN"/>
    <property type="match status" value="1"/>
</dbReference>
<dbReference type="NCBIfam" id="NF010539">
    <property type="entry name" value="PRK13927.1"/>
    <property type="match status" value="1"/>
</dbReference>
<dbReference type="PANTHER" id="PTHR42749">
    <property type="entry name" value="CELL SHAPE-DETERMINING PROTEIN MREB"/>
    <property type="match status" value="1"/>
</dbReference>
<protein>
    <recommendedName>
        <fullName evidence="6">Cell shape-determining protein MreB</fullName>
    </recommendedName>
</protein>
<organism evidence="7 8">
    <name type="scientific">Candidatus Harrisonbacteria bacterium RIFCSPLOWO2_02_FULL_41_13b</name>
    <dbReference type="NCBI Taxonomy" id="1798409"/>
    <lineage>
        <taxon>Bacteria</taxon>
        <taxon>Candidatus Harrisoniibacteriota</taxon>
    </lineage>
</organism>
<keyword evidence="1 6" id="KW-0963">Cytoplasm</keyword>
<name>A0A1G1ZTL7_9BACT</name>
<dbReference type="AlphaFoldDB" id="A0A1G1ZTL7"/>
<evidence type="ECO:0000256" key="5">
    <source>
        <dbReference type="ARBA" id="ARBA00023458"/>
    </source>
</evidence>
<evidence type="ECO:0000256" key="2">
    <source>
        <dbReference type="ARBA" id="ARBA00022741"/>
    </source>
</evidence>
<dbReference type="GO" id="GO:0005524">
    <property type="term" value="F:ATP binding"/>
    <property type="evidence" value="ECO:0007669"/>
    <property type="project" value="UniProtKB-KW"/>
</dbReference>
<reference evidence="7 8" key="1">
    <citation type="journal article" date="2016" name="Nat. Commun.">
        <title>Thousands of microbial genomes shed light on interconnected biogeochemical processes in an aquifer system.</title>
        <authorList>
            <person name="Anantharaman K."/>
            <person name="Brown C.T."/>
            <person name="Hug L.A."/>
            <person name="Sharon I."/>
            <person name="Castelle C.J."/>
            <person name="Probst A.J."/>
            <person name="Thomas B.C."/>
            <person name="Singh A."/>
            <person name="Wilkins M.J."/>
            <person name="Karaoz U."/>
            <person name="Brodie E.L."/>
            <person name="Williams K.H."/>
            <person name="Hubbard S.S."/>
            <person name="Banfield J.F."/>
        </authorList>
    </citation>
    <scope>NUCLEOTIDE SEQUENCE [LARGE SCALE GENOMIC DNA]</scope>
</reference>
<comment type="subunit">
    <text evidence="6">Forms polymers.</text>
</comment>
<dbReference type="InterPro" id="IPR004753">
    <property type="entry name" value="MreB"/>
</dbReference>
<dbReference type="GO" id="GO:0000902">
    <property type="term" value="P:cell morphogenesis"/>
    <property type="evidence" value="ECO:0007669"/>
    <property type="project" value="InterPro"/>
</dbReference>
<evidence type="ECO:0000313" key="8">
    <source>
        <dbReference type="Proteomes" id="UP000177690"/>
    </source>
</evidence>
<evidence type="ECO:0000256" key="6">
    <source>
        <dbReference type="HAMAP-Rule" id="MF_02207"/>
    </source>
</evidence>
<dbReference type="GO" id="GO:0008360">
    <property type="term" value="P:regulation of cell shape"/>
    <property type="evidence" value="ECO:0007669"/>
    <property type="project" value="UniProtKB-UniRule"/>
</dbReference>
<dbReference type="InterPro" id="IPR056546">
    <property type="entry name" value="MreB_MamK-like"/>
</dbReference>
<dbReference type="PANTHER" id="PTHR42749:SF1">
    <property type="entry name" value="CELL SHAPE-DETERMINING PROTEIN MREB"/>
    <property type="match status" value="1"/>
</dbReference>
<evidence type="ECO:0000313" key="7">
    <source>
        <dbReference type="EMBL" id="OGY67476.1"/>
    </source>
</evidence>
<keyword evidence="2 6" id="KW-0547">Nucleotide-binding</keyword>
<comment type="function">
    <text evidence="6">Forms membrane-associated dynamic filaments that are essential for cell shape determination. Acts by regulating cell wall synthesis and cell elongation, and thus cell shape. A feedback loop between cell geometry and MreB localization may maintain elongated cell shape by targeting cell wall growth to regions of negative cell wall curvature.</text>
</comment>
<accession>A0A1G1ZTL7</accession>
<dbReference type="Proteomes" id="UP000177690">
    <property type="component" value="Unassembled WGS sequence"/>
</dbReference>
<gene>
    <name evidence="6" type="primary">mreB</name>
    <name evidence="7" type="ORF">A3I24_00035</name>
</gene>
<evidence type="ECO:0000256" key="1">
    <source>
        <dbReference type="ARBA" id="ARBA00022490"/>
    </source>
</evidence>
<comment type="subcellular location">
    <subcellularLocation>
        <location evidence="6">Cytoplasm</location>
    </subcellularLocation>
    <text evidence="6">Membrane-associated.</text>
</comment>
<keyword evidence="4 6" id="KW-0133">Cell shape</keyword>
<dbReference type="InterPro" id="IPR043129">
    <property type="entry name" value="ATPase_NBD"/>
</dbReference>
<proteinExistence type="inferred from homology"/>
<feature type="binding site" evidence="6">
    <location>
        <begin position="290"/>
        <end position="293"/>
    </location>
    <ligand>
        <name>ATP</name>
        <dbReference type="ChEBI" id="CHEBI:30616"/>
    </ligand>
</feature>
<evidence type="ECO:0000256" key="3">
    <source>
        <dbReference type="ARBA" id="ARBA00022840"/>
    </source>
</evidence>
<dbReference type="CDD" id="cd10225">
    <property type="entry name" value="ASKHA_NBD_MreB-like"/>
    <property type="match status" value="1"/>
</dbReference>
<feature type="binding site" evidence="6">
    <location>
        <begin position="210"/>
        <end position="213"/>
    </location>
    <ligand>
        <name>ATP</name>
        <dbReference type="ChEBI" id="CHEBI:30616"/>
    </ligand>
</feature>
<dbReference type="SUPFAM" id="SSF53067">
    <property type="entry name" value="Actin-like ATPase domain"/>
    <property type="match status" value="2"/>
</dbReference>
<dbReference type="Gene3D" id="3.30.420.40">
    <property type="match status" value="2"/>
</dbReference>
<sequence>MGLFNYFTKGVGVDLGTANFIIYEEGRGIVVNEPSVAAVNNRTGQILAVGQEARKMVGRAPAHVNVVRPLTNGVISDFEMTQELLRHFLKRMSGQKLMMNFKRAVVGVPSNITEVERKSVEDAVTGVGVSKVYIVDEPVAAALGARLPLNEPTANMIVDIGGGTTEIAVISMGGAVTSKSLKVAGDKFTEDIIRFVRDEFKLAIGEPTAEELKINIGSAIQMDKKLEMTVRGRDLATGLPKEVIIKDSYVRAAISKSLRSIVDSVKQVIEMTPPELTGDILKRGIYLCGGGSLLLGIDKLLSKELTVATTLVDDPLTCVARGTGVLLESFEEYKDLFHRPFAPKDIKM</sequence>
<keyword evidence="3 6" id="KW-0067">ATP-binding</keyword>
<dbReference type="GO" id="GO:0005737">
    <property type="term" value="C:cytoplasm"/>
    <property type="evidence" value="ECO:0007669"/>
    <property type="project" value="UniProtKB-SubCell"/>
</dbReference>
<feature type="binding site" evidence="6">
    <location>
        <begin position="162"/>
        <end position="164"/>
    </location>
    <ligand>
        <name>ATP</name>
        <dbReference type="ChEBI" id="CHEBI:30616"/>
    </ligand>
</feature>
<dbReference type="NCBIfam" id="TIGR00904">
    <property type="entry name" value="mreB"/>
    <property type="match status" value="1"/>
</dbReference>
<dbReference type="EMBL" id="MHJL01000021">
    <property type="protein sequence ID" value="OGY67476.1"/>
    <property type="molecule type" value="Genomic_DNA"/>
</dbReference>
<comment type="caution">
    <text evidence="7">The sequence shown here is derived from an EMBL/GenBank/DDBJ whole genome shotgun (WGS) entry which is preliminary data.</text>
</comment>
<dbReference type="PRINTS" id="PR01652">
    <property type="entry name" value="SHAPEPROTEIN"/>
</dbReference>
<dbReference type="STRING" id="1798409.A3I24_00035"/>
<feature type="binding site" evidence="6">
    <location>
        <begin position="17"/>
        <end position="19"/>
    </location>
    <ligand>
        <name>ATP</name>
        <dbReference type="ChEBI" id="CHEBI:30616"/>
    </ligand>
</feature>
<comment type="similarity">
    <text evidence="5 6">Belongs to the FtsA/MreB family.</text>
</comment>
<evidence type="ECO:0000256" key="4">
    <source>
        <dbReference type="ARBA" id="ARBA00022960"/>
    </source>
</evidence>
<dbReference type="InterPro" id="IPR004000">
    <property type="entry name" value="Actin"/>
</dbReference>
<dbReference type="HAMAP" id="MF_02207">
    <property type="entry name" value="MreB"/>
    <property type="match status" value="1"/>
</dbReference>